<dbReference type="RefSeq" id="XP_066655837.1">
    <property type="nucleotide sequence ID" value="XM_066802208.1"/>
</dbReference>
<evidence type="ECO:0000256" key="5">
    <source>
        <dbReference type="RuleBase" id="RU003953"/>
    </source>
</evidence>
<dbReference type="Proteomes" id="UP001360953">
    <property type="component" value="Unassembled WGS sequence"/>
</dbReference>
<dbReference type="PANTHER" id="PTHR13734:SF5">
    <property type="entry name" value="CCA TRNA NUCLEOTIDYLTRANSFERASE, MITOCHONDRIAL"/>
    <property type="match status" value="1"/>
</dbReference>
<dbReference type="InterPro" id="IPR018870">
    <property type="entry name" value="Tti2"/>
</dbReference>
<evidence type="ECO:0000313" key="7">
    <source>
        <dbReference type="EMBL" id="KAK7538150.1"/>
    </source>
</evidence>
<dbReference type="SUPFAM" id="SSF81301">
    <property type="entry name" value="Nucleotidyltransferase"/>
    <property type="match status" value="1"/>
</dbReference>
<dbReference type="PANTHER" id="PTHR13734">
    <property type="entry name" value="TRNA-NUCLEOTIDYLTRANSFERASE"/>
    <property type="match status" value="1"/>
</dbReference>
<dbReference type="Pfam" id="PF10521">
    <property type="entry name" value="Tti2"/>
    <property type="match status" value="1"/>
</dbReference>
<dbReference type="SUPFAM" id="SSF81891">
    <property type="entry name" value="Poly A polymerase C-terminal region-like"/>
    <property type="match status" value="1"/>
</dbReference>
<dbReference type="CDD" id="cd05398">
    <property type="entry name" value="NT_ClassII-CCAase"/>
    <property type="match status" value="1"/>
</dbReference>
<dbReference type="GeneID" id="92035114"/>
<evidence type="ECO:0000256" key="2">
    <source>
        <dbReference type="ARBA" id="ARBA00022679"/>
    </source>
</evidence>
<evidence type="ECO:0000256" key="4">
    <source>
        <dbReference type="ARBA" id="ARBA00034736"/>
    </source>
</evidence>
<reference evidence="7 8" key="1">
    <citation type="submission" date="2024-04" db="EMBL/GenBank/DDBJ databases">
        <title>Phyllosticta paracitricarpa is synonymous to the EU quarantine fungus P. citricarpa based on phylogenomic analyses.</title>
        <authorList>
            <consortium name="Lawrence Berkeley National Laboratory"/>
            <person name="Van ingen-buijs V.A."/>
            <person name="Van westerhoven A.C."/>
            <person name="Haridas S."/>
            <person name="Skiadas P."/>
            <person name="Martin F."/>
            <person name="Groenewald J.Z."/>
            <person name="Crous P.W."/>
            <person name="Seidl M.F."/>
        </authorList>
    </citation>
    <scope>NUCLEOTIDE SEQUENCE [LARGE SCALE GENOMIC DNA]</scope>
    <source>
        <strain evidence="7 8">CPC 17464</strain>
    </source>
</reference>
<dbReference type="Gene3D" id="1.10.3090.10">
    <property type="entry name" value="cca-adding enzyme, domain 2"/>
    <property type="match status" value="1"/>
</dbReference>
<organism evidence="7 8">
    <name type="scientific">Phyllosticta citribraziliensis</name>
    <dbReference type="NCBI Taxonomy" id="989973"/>
    <lineage>
        <taxon>Eukaryota</taxon>
        <taxon>Fungi</taxon>
        <taxon>Dikarya</taxon>
        <taxon>Ascomycota</taxon>
        <taxon>Pezizomycotina</taxon>
        <taxon>Dothideomycetes</taxon>
        <taxon>Dothideomycetes incertae sedis</taxon>
        <taxon>Botryosphaeriales</taxon>
        <taxon>Phyllostictaceae</taxon>
        <taxon>Phyllosticta</taxon>
    </lineage>
</organism>
<keyword evidence="3 5" id="KW-0694">RNA-binding</keyword>
<proteinExistence type="inferred from homology"/>
<gene>
    <name evidence="7" type="ORF">J3D65DRAFT_645353</name>
</gene>
<evidence type="ECO:0000256" key="3">
    <source>
        <dbReference type="ARBA" id="ARBA00022884"/>
    </source>
</evidence>
<comment type="similarity">
    <text evidence="4">Belongs to the TTI2 family.</text>
</comment>
<evidence type="ECO:0000259" key="6">
    <source>
        <dbReference type="Pfam" id="PF01743"/>
    </source>
</evidence>
<comment type="similarity">
    <text evidence="1 5">Belongs to the tRNA nucleotidyltransferase/poly(A) polymerase family.</text>
</comment>
<dbReference type="SUPFAM" id="SSF48371">
    <property type="entry name" value="ARM repeat"/>
    <property type="match status" value="1"/>
</dbReference>
<keyword evidence="2 5" id="KW-0808">Transferase</keyword>
<dbReference type="InterPro" id="IPR002646">
    <property type="entry name" value="PolA_pol_head_dom"/>
</dbReference>
<comment type="caution">
    <text evidence="7">The sequence shown here is derived from an EMBL/GenBank/DDBJ whole genome shotgun (WGS) entry which is preliminary data.</text>
</comment>
<dbReference type="InterPro" id="IPR016024">
    <property type="entry name" value="ARM-type_fold"/>
</dbReference>
<dbReference type="EMBL" id="JBBPEH010000005">
    <property type="protein sequence ID" value="KAK7538150.1"/>
    <property type="molecule type" value="Genomic_DNA"/>
</dbReference>
<evidence type="ECO:0000256" key="1">
    <source>
        <dbReference type="ARBA" id="ARBA00007265"/>
    </source>
</evidence>
<sequence>MVVPIPTEKKIELTEVEATLRRLLLDVAEYIDNSAAAAEDSVVKIPDQLAKEKLVLRFTGGWVRDKLLGQDSNDIDVAINKMTGEKFGLRLKEYLEIPGNPEKYGLEGVSKSDKAGTSSKNKLVGGLHKIEANPEKSKHLETTTTKILGLDIDLVNLRKETYTDDSRNPEIEFGTPEEDALRRDATVNAMFYNINTSEIEDFTNRGWEDMQQRIIRTPLEPYQTFKDDPLRVLRLIRFATRLGYSIDSEAEKFMGNEDIKKALHIKISRERVGVELEKMLRGRDPLGAIQYIDRLGLYETVFADPTKNHDYRPPSNWAVAYQCLARIMQSEAPHDLVRTMTIHDAEEAYTSWIISAIVPYADAPEPKPVKAGTKVPPPVAAQVVREAIKATNKIFDVIIASVKNLEHITSLKDKFAVQQRQPHKKQEGEDATARDTIGMAIRQWGQTWRSQALFALLYEVLNNPDREQEIIASYGNWFSHIKSQDITEAYALKPLIDGKTLAKALETNPGPWMKDALDVVMAWQLRNPDVQDPSEAIEEVRVHRKNNPKSDVAAKVSKKKGELTSHLASHFLQLTIRPLFAKARNPEITAQGRRAIQASQPRTYQSLSVVEMESNPWKSEKNKHVLSLLRWVVATMAPERIEQSWPLLVPPILTLLDDAEPRFKTIGCELLYGLLHSTTPSLLARTGLEPVFRNALESALSYLPPLTPEPESTPLLNAAYPAFIALIKVTTPQPTTSPSASPSSDSNSSPSPLTPAYVARANAFATLLSSHILPDLAHQTTISPHVGTARTLLSLLCTLLPLLGIHAVKHLKDLVPLLAAILADPLAPAAPRLPADAARAAQQVILTSWPRMWRWRSEMLKGVAVAWVRLAGETETQSDEMSEARQELRGCVELLSTVVAGGGDEEKWQWEEEVALLVKKEEKLRSLFEGVRV</sequence>
<dbReference type="Pfam" id="PF01743">
    <property type="entry name" value="PolyA_pol"/>
    <property type="match status" value="1"/>
</dbReference>
<accession>A0ABR1LSJ5</accession>
<evidence type="ECO:0000313" key="8">
    <source>
        <dbReference type="Proteomes" id="UP001360953"/>
    </source>
</evidence>
<feature type="domain" description="Poly A polymerase head" evidence="6">
    <location>
        <begin position="56"/>
        <end position="216"/>
    </location>
</feature>
<dbReference type="InterPro" id="IPR043519">
    <property type="entry name" value="NT_sf"/>
</dbReference>
<dbReference type="Gene3D" id="3.30.460.10">
    <property type="entry name" value="Beta Polymerase, domain 2"/>
    <property type="match status" value="1"/>
</dbReference>
<name>A0ABR1LSJ5_9PEZI</name>
<keyword evidence="8" id="KW-1185">Reference proteome</keyword>
<protein>
    <submittedName>
        <fullName evidence="7">tRNA nucleotidyltransferase</fullName>
    </submittedName>
</protein>